<name>A0A8I3AMW3_VERLO</name>
<organism evidence="2 3">
    <name type="scientific">Verticillium longisporum</name>
    <name type="common">Verticillium dahliae var. longisporum</name>
    <dbReference type="NCBI Taxonomy" id="100787"/>
    <lineage>
        <taxon>Eukaryota</taxon>
        <taxon>Fungi</taxon>
        <taxon>Dikarya</taxon>
        <taxon>Ascomycota</taxon>
        <taxon>Pezizomycotina</taxon>
        <taxon>Sordariomycetes</taxon>
        <taxon>Hypocreomycetidae</taxon>
        <taxon>Glomerellales</taxon>
        <taxon>Plectosphaerellaceae</taxon>
        <taxon>Verticillium</taxon>
    </lineage>
</organism>
<dbReference type="Proteomes" id="UP000689129">
    <property type="component" value="Unassembled WGS sequence"/>
</dbReference>
<dbReference type="AlphaFoldDB" id="A0A8I3AMW3"/>
<feature type="region of interest" description="Disordered" evidence="1">
    <location>
        <begin position="1"/>
        <end position="52"/>
    </location>
</feature>
<feature type="compositionally biased region" description="Polar residues" evidence="1">
    <location>
        <begin position="13"/>
        <end position="23"/>
    </location>
</feature>
<protein>
    <submittedName>
        <fullName evidence="2">Uncharacterized protein</fullName>
    </submittedName>
</protein>
<comment type="caution">
    <text evidence="2">The sequence shown here is derived from an EMBL/GenBank/DDBJ whole genome shotgun (WGS) entry which is preliminary data.</text>
</comment>
<accession>A0A8I3AMW3</accession>
<evidence type="ECO:0000313" key="3">
    <source>
        <dbReference type="Proteomes" id="UP000689129"/>
    </source>
</evidence>
<sequence length="79" mass="8198">MLKQRAFPIASNCPPTSQVSQGPSHIHAGIAPPGPFPTLTAPPQKQQHLVPSTSTSHLALALSLFPSAQPNLPTSTAII</sequence>
<gene>
    <name evidence="2" type="ORF">HYQ45_012363</name>
</gene>
<dbReference type="EMBL" id="JAEMWZ010000285">
    <property type="protein sequence ID" value="KAG7127721.1"/>
    <property type="molecule type" value="Genomic_DNA"/>
</dbReference>
<reference evidence="2" key="1">
    <citation type="journal article" date="2021" name="Mol. Plant Pathol.">
        <title>A 20-kb lineage-specific genomic region tames virulence in pathogenic amphidiploid Verticillium longisporum.</title>
        <authorList>
            <person name="Harting R."/>
            <person name="Starke J."/>
            <person name="Kusch H."/>
            <person name="Poggeler S."/>
            <person name="Maurus I."/>
            <person name="Schluter R."/>
            <person name="Landesfeind M."/>
            <person name="Bulla I."/>
            <person name="Nowrousian M."/>
            <person name="de Jonge R."/>
            <person name="Stahlhut G."/>
            <person name="Hoff K.J."/>
            <person name="Asshauer K.P."/>
            <person name="Thurmer A."/>
            <person name="Stanke M."/>
            <person name="Daniel R."/>
            <person name="Morgenstern B."/>
            <person name="Thomma B.P.H.J."/>
            <person name="Kronstad J.W."/>
            <person name="Braus-Stromeyer S.A."/>
            <person name="Braus G.H."/>
        </authorList>
    </citation>
    <scope>NUCLEOTIDE SEQUENCE</scope>
    <source>
        <strain evidence="2">Vl32</strain>
    </source>
</reference>
<proteinExistence type="predicted"/>
<evidence type="ECO:0000256" key="1">
    <source>
        <dbReference type="SAM" id="MobiDB-lite"/>
    </source>
</evidence>
<evidence type="ECO:0000313" key="2">
    <source>
        <dbReference type="EMBL" id="KAG7127721.1"/>
    </source>
</evidence>